<dbReference type="SUPFAM" id="SSF110217">
    <property type="entry name" value="DNA-binding protein LAG-1 (CSL)"/>
    <property type="match status" value="1"/>
</dbReference>
<dbReference type="InterPro" id="IPR040159">
    <property type="entry name" value="CLS_fam"/>
</dbReference>
<comment type="similarity">
    <text evidence="2">Belongs to the Su(H) family.</text>
</comment>
<dbReference type="Pfam" id="PF09270">
    <property type="entry name" value="BTD"/>
    <property type="match status" value="1"/>
</dbReference>
<keyword evidence="5" id="KW-0804">Transcription</keyword>
<feature type="region of interest" description="Disordered" evidence="7">
    <location>
        <begin position="522"/>
        <end position="541"/>
    </location>
</feature>
<evidence type="ECO:0000256" key="2">
    <source>
        <dbReference type="ARBA" id="ARBA00009704"/>
    </source>
</evidence>
<keyword evidence="3" id="KW-0805">Transcription regulation</keyword>
<feature type="compositionally biased region" description="Polar residues" evidence="7">
    <location>
        <begin position="23"/>
        <end position="35"/>
    </location>
</feature>
<feature type="compositionally biased region" description="Polar residues" evidence="7">
    <location>
        <begin position="189"/>
        <end position="199"/>
    </location>
</feature>
<feature type="region of interest" description="Disordered" evidence="7">
    <location>
        <begin position="189"/>
        <end position="275"/>
    </location>
</feature>
<dbReference type="InterPro" id="IPR037095">
    <property type="entry name" value="RBP-J/Cbf11_DNA-bd_sf"/>
</dbReference>
<dbReference type="GO" id="GO:0005634">
    <property type="term" value="C:nucleus"/>
    <property type="evidence" value="ECO:0007669"/>
    <property type="project" value="UniProtKB-SubCell"/>
</dbReference>
<sequence>MLLFERMNAKLITAHSRPVSTNGFDLKSTDTSATRVSPGKRPRYSHVLAPPAFLPNSEQEEEENRTSEFTSVSPRPSGDMFRSLLESDLLGHSTVNTGGGTFNGKENIRDRTCGGEGSVSFSDVSSRGMNPSGLSGAIYKTEPGLSELTGVLTNEKTGGHALSMVMMDYKSSMLFEQAGGSQTETDIYRGKTSQHQTNGRPDATPGLSPASRFGPLNTTQTHSSGPEDISPLFTPGYPFIGSSNSLNQPASPIFPPPPPPPPSLPPPASVSSHAGSLVSTTIGSPAAAAAAAAAAFYPAAAVAAAMAQSLTSTTAYDHLYYSAISSAGSGNTPQEFLTPNLAVQPPTSLYNVPVGNTAVTSGSLARPPYPVYQPYLSMTSRMHTKESQQHLQQYNEVLSFSSSESKTHHKRVYPDSTDMQQRMSEKDDLVDRPRKMEPPTETPIHLEQLIHHSNLDHHLARSNTLVYPTNQSSQQSANEMLYNQQQHPSSSVHVHTVNIYDPVSRSAPQYSNALRTDNGSCTFQSGSSLDPSNSFGHLQDHSNNQAVTNTATNMTASSSSLSNSPVQSISGHFRPSVGTGVNGDHGDSTAVSFSETSGTFSFLGVPSTSSTAGVPGIADPVQVEPLGVLTREMMRAYLADRRDQVLVILHAKVAQKSYGTEKRFFCPPPCVYLRGDGWSLISEKPLSTGNDSGSSGEVDIGAVAVDQRGGQELSSCSSTSQMNYPGPLTSAGGHPNLTNDSSQALLAFMGIGGTTTPQEMVQLNFDRGRDYSNAKTLFISDSDKRKYFMLMLKMFYPNGKDLGQFHSRRIKVISKPSKKKQSLKNTDLCIASGTKVALFNRLRSQTVSTRYLHVEDASFHASSSRWGAFTINLLADDEDEAEQFTVQDGYIHYGHTVKLVCSETGMALPRLIVRKVDKTTVLLDADDPVSQLHKCAFYLKDTDRMYLCLSQDKIVQLPASLCEDNPTREVINDSAAWTIISTDRAEYRWFEPSRLSINQVNPLPPLLIPVTPVPLVRDMRVNGGGDVAMVELVGENFSPRHQVWFGDVPAQTFYRCEELLLCFVPDISEFYRDWTYIQQALEVPISVVRHDGVIYSSGLTFTYHPESGPRQHCQPALDIIKAVTLAAAAAAAAASKLSPGKPVDAQDQEMQSDRGLTEFASSSVYPVLTEQLSAIDTGHTYHATAGVGDTSSFGDDPRRSVRHPRPPSFPPDGTITNFLGTPCASMSSSGLRHNYHLSTDSL</sequence>
<feature type="region of interest" description="Disordered" evidence="7">
    <location>
        <begin position="401"/>
        <end position="440"/>
    </location>
</feature>
<dbReference type="AlphaFoldDB" id="A0A8S9Z837"/>
<evidence type="ECO:0000256" key="5">
    <source>
        <dbReference type="ARBA" id="ARBA00023163"/>
    </source>
</evidence>
<accession>A0A8S9Z837</accession>
<feature type="compositionally biased region" description="Polar residues" evidence="7">
    <location>
        <begin position="119"/>
        <end position="128"/>
    </location>
</feature>
<dbReference type="InterPro" id="IPR036358">
    <property type="entry name" value="BTD_sf"/>
</dbReference>
<dbReference type="Pfam" id="PF20144">
    <property type="entry name" value="TIG_SUH"/>
    <property type="match status" value="1"/>
</dbReference>
<evidence type="ECO:0000259" key="9">
    <source>
        <dbReference type="SMART" id="SM01268"/>
    </source>
</evidence>
<dbReference type="SUPFAM" id="SSF49417">
    <property type="entry name" value="p53-like transcription factors"/>
    <property type="match status" value="1"/>
</dbReference>
<name>A0A8S9Z837_9TREM</name>
<evidence type="ECO:0000256" key="4">
    <source>
        <dbReference type="ARBA" id="ARBA00023125"/>
    </source>
</evidence>
<feature type="compositionally biased region" description="Polar residues" evidence="7">
    <location>
        <begin position="522"/>
        <end position="536"/>
    </location>
</feature>
<protein>
    <recommendedName>
        <fullName evidence="12">Recombining binding protein suppressor of hairless</fullName>
    </recommendedName>
</protein>
<dbReference type="InterPro" id="IPR038007">
    <property type="entry name" value="RBP-Jkappa_IPT"/>
</dbReference>
<evidence type="ECO:0000256" key="7">
    <source>
        <dbReference type="SAM" id="MobiDB-lite"/>
    </source>
</evidence>
<reference evidence="10" key="1">
    <citation type="submission" date="2019-07" db="EMBL/GenBank/DDBJ databases">
        <title>Annotation for the trematode Paragonimus miyazaki's.</title>
        <authorList>
            <person name="Choi Y.-J."/>
        </authorList>
    </citation>
    <scope>NUCLEOTIDE SEQUENCE</scope>
    <source>
        <strain evidence="10">Japan</strain>
    </source>
</reference>
<evidence type="ECO:0000256" key="1">
    <source>
        <dbReference type="ARBA" id="ARBA00004123"/>
    </source>
</evidence>
<dbReference type="InterPro" id="IPR015351">
    <property type="entry name" value="RBP-J/Cbf11/Cbf12_DNA-bd"/>
</dbReference>
<dbReference type="GO" id="GO:0001228">
    <property type="term" value="F:DNA-binding transcription activator activity, RNA polymerase II-specific"/>
    <property type="evidence" value="ECO:0007669"/>
    <property type="project" value="InterPro"/>
</dbReference>
<dbReference type="SMART" id="SM01267">
    <property type="entry name" value="LAG1_DNAbind"/>
    <property type="match status" value="1"/>
</dbReference>
<feature type="domain" description="RBP-J/Cbf11/Cbf12 DNA binding" evidence="8">
    <location>
        <begin position="645"/>
        <end position="827"/>
    </location>
</feature>
<evidence type="ECO:0000313" key="11">
    <source>
        <dbReference type="Proteomes" id="UP000822476"/>
    </source>
</evidence>
<dbReference type="Pfam" id="PF09271">
    <property type="entry name" value="LAG1-DNAbind"/>
    <property type="match status" value="1"/>
</dbReference>
<dbReference type="InterPro" id="IPR008967">
    <property type="entry name" value="p53-like_TF_DNA-bd_sf"/>
</dbReference>
<keyword evidence="11" id="KW-1185">Reference proteome</keyword>
<dbReference type="Gene3D" id="2.60.40.10">
    <property type="entry name" value="Immunoglobulins"/>
    <property type="match status" value="1"/>
</dbReference>
<dbReference type="Gene3D" id="2.60.40.1450">
    <property type="entry name" value="LAG1, DNA binding domain"/>
    <property type="match status" value="1"/>
</dbReference>
<dbReference type="InterPro" id="IPR014756">
    <property type="entry name" value="Ig_E-set"/>
</dbReference>
<feature type="region of interest" description="Disordered" evidence="7">
    <location>
        <begin position="96"/>
        <end position="128"/>
    </location>
</feature>
<keyword evidence="4" id="KW-0238">DNA-binding</keyword>
<comment type="subcellular location">
    <subcellularLocation>
        <location evidence="1">Nucleus</location>
    </subcellularLocation>
</comment>
<feature type="compositionally biased region" description="Pro residues" evidence="7">
    <location>
        <begin position="252"/>
        <end position="268"/>
    </location>
</feature>
<organism evidence="10 11">
    <name type="scientific">Paragonimus skrjabini miyazakii</name>
    <dbReference type="NCBI Taxonomy" id="59628"/>
    <lineage>
        <taxon>Eukaryota</taxon>
        <taxon>Metazoa</taxon>
        <taxon>Spiralia</taxon>
        <taxon>Lophotrochozoa</taxon>
        <taxon>Platyhelminthes</taxon>
        <taxon>Trematoda</taxon>
        <taxon>Digenea</taxon>
        <taxon>Plagiorchiida</taxon>
        <taxon>Troglotremata</taxon>
        <taxon>Troglotrematidae</taxon>
        <taxon>Paragonimus</taxon>
    </lineage>
</organism>
<dbReference type="SUPFAM" id="SSF81296">
    <property type="entry name" value="E set domains"/>
    <property type="match status" value="1"/>
</dbReference>
<evidence type="ECO:0000256" key="6">
    <source>
        <dbReference type="ARBA" id="ARBA00023242"/>
    </source>
</evidence>
<evidence type="ECO:0000259" key="8">
    <source>
        <dbReference type="SMART" id="SM01267"/>
    </source>
</evidence>
<dbReference type="SMART" id="SM01268">
    <property type="entry name" value="BTD"/>
    <property type="match status" value="1"/>
</dbReference>
<dbReference type="InterPro" id="IPR015350">
    <property type="entry name" value="Beta-trefoil_DNA-bd_dom"/>
</dbReference>
<keyword evidence="6" id="KW-0539">Nucleus</keyword>
<dbReference type="OrthoDB" id="5600360at2759"/>
<gene>
    <name evidence="10" type="ORF">EG68_01129</name>
</gene>
<dbReference type="InterPro" id="IPR013783">
    <property type="entry name" value="Ig-like_fold"/>
</dbReference>
<comment type="caution">
    <text evidence="10">The sequence shown here is derived from an EMBL/GenBank/DDBJ whole genome shotgun (WGS) entry which is preliminary data.</text>
</comment>
<evidence type="ECO:0000256" key="3">
    <source>
        <dbReference type="ARBA" id="ARBA00023015"/>
    </source>
</evidence>
<feature type="region of interest" description="Disordered" evidence="7">
    <location>
        <begin position="1185"/>
        <end position="1221"/>
    </location>
</feature>
<feature type="region of interest" description="Disordered" evidence="7">
    <location>
        <begin position="23"/>
        <end position="77"/>
    </location>
</feature>
<dbReference type="PANTHER" id="PTHR10665">
    <property type="entry name" value="RECOMBINING BINDING PROTEIN SUPPRESSOR OF HAIRLESS"/>
    <property type="match status" value="1"/>
</dbReference>
<feature type="domain" description="Beta-trefoil DNA-binding" evidence="9">
    <location>
        <begin position="828"/>
        <end position="977"/>
    </location>
</feature>
<dbReference type="Gene3D" id="2.80.10.50">
    <property type="match status" value="1"/>
</dbReference>
<dbReference type="FunFam" id="2.80.10.50:FF:000003">
    <property type="entry name" value="recombining binding protein suppressor of hairless"/>
    <property type="match status" value="1"/>
</dbReference>
<dbReference type="GO" id="GO:0000978">
    <property type="term" value="F:RNA polymerase II cis-regulatory region sequence-specific DNA binding"/>
    <property type="evidence" value="ECO:0007669"/>
    <property type="project" value="InterPro"/>
</dbReference>
<proteinExistence type="inferred from homology"/>
<feature type="compositionally biased region" description="Basic and acidic residues" evidence="7">
    <location>
        <begin position="423"/>
        <end position="438"/>
    </location>
</feature>
<dbReference type="Proteomes" id="UP000822476">
    <property type="component" value="Unassembled WGS sequence"/>
</dbReference>
<evidence type="ECO:0000313" key="10">
    <source>
        <dbReference type="EMBL" id="KAF7261573.1"/>
    </source>
</evidence>
<dbReference type="EMBL" id="JTDE01000330">
    <property type="protein sequence ID" value="KAF7261573.1"/>
    <property type="molecule type" value="Genomic_DNA"/>
</dbReference>
<evidence type="ECO:0008006" key="12">
    <source>
        <dbReference type="Google" id="ProtNLM"/>
    </source>
</evidence>